<keyword evidence="3" id="KW-1185">Reference proteome</keyword>
<dbReference type="InterPro" id="IPR025486">
    <property type="entry name" value="DUF4378"/>
</dbReference>
<evidence type="ECO:0000313" key="2">
    <source>
        <dbReference type="EMBL" id="KAK8936056.1"/>
    </source>
</evidence>
<reference evidence="2 3" key="1">
    <citation type="journal article" date="2022" name="Nat. Plants">
        <title>Genomes of leafy and leafless Platanthera orchids illuminate the evolution of mycoheterotrophy.</title>
        <authorList>
            <person name="Li M.H."/>
            <person name="Liu K.W."/>
            <person name="Li Z."/>
            <person name="Lu H.C."/>
            <person name="Ye Q.L."/>
            <person name="Zhang D."/>
            <person name="Wang J.Y."/>
            <person name="Li Y.F."/>
            <person name="Zhong Z.M."/>
            <person name="Liu X."/>
            <person name="Yu X."/>
            <person name="Liu D.K."/>
            <person name="Tu X.D."/>
            <person name="Liu B."/>
            <person name="Hao Y."/>
            <person name="Liao X.Y."/>
            <person name="Jiang Y.T."/>
            <person name="Sun W.H."/>
            <person name="Chen J."/>
            <person name="Chen Y.Q."/>
            <person name="Ai Y."/>
            <person name="Zhai J.W."/>
            <person name="Wu S.S."/>
            <person name="Zhou Z."/>
            <person name="Hsiao Y.Y."/>
            <person name="Wu W.L."/>
            <person name="Chen Y.Y."/>
            <person name="Lin Y.F."/>
            <person name="Hsu J.L."/>
            <person name="Li C.Y."/>
            <person name="Wang Z.W."/>
            <person name="Zhao X."/>
            <person name="Zhong W.Y."/>
            <person name="Ma X.K."/>
            <person name="Ma L."/>
            <person name="Huang J."/>
            <person name="Chen G.Z."/>
            <person name="Huang M.Z."/>
            <person name="Huang L."/>
            <person name="Peng D.H."/>
            <person name="Luo Y.B."/>
            <person name="Zou S.Q."/>
            <person name="Chen S.P."/>
            <person name="Lan S."/>
            <person name="Tsai W.C."/>
            <person name="Van de Peer Y."/>
            <person name="Liu Z.J."/>
        </authorList>
    </citation>
    <scope>NUCLEOTIDE SEQUENCE [LARGE SCALE GENOMIC DNA]</scope>
    <source>
        <strain evidence="2">Lor287</strain>
    </source>
</reference>
<protein>
    <recommendedName>
        <fullName evidence="1">DUF4378 domain-containing protein</fullName>
    </recommendedName>
</protein>
<comment type="caution">
    <text evidence="2">The sequence shown here is derived from an EMBL/GenBank/DDBJ whole genome shotgun (WGS) entry which is preliminary data.</text>
</comment>
<evidence type="ECO:0000313" key="3">
    <source>
        <dbReference type="Proteomes" id="UP001418222"/>
    </source>
</evidence>
<dbReference type="AlphaFoldDB" id="A0AAP0BFK4"/>
<dbReference type="PANTHER" id="PTHR40836">
    <property type="entry name" value="RB1-INDUCIBLE COILED-COIL PROTEIN"/>
    <property type="match status" value="1"/>
</dbReference>
<evidence type="ECO:0000259" key="1">
    <source>
        <dbReference type="Pfam" id="PF14309"/>
    </source>
</evidence>
<gene>
    <name evidence="2" type="ORF">KSP39_PZI013201</name>
</gene>
<dbReference type="EMBL" id="JBBWWQ010000011">
    <property type="protein sequence ID" value="KAK8936056.1"/>
    <property type="molecule type" value="Genomic_DNA"/>
</dbReference>
<name>A0AAP0BFK4_9ASPA</name>
<proteinExistence type="predicted"/>
<feature type="domain" description="DUF4378" evidence="1">
    <location>
        <begin position="581"/>
        <end position="743"/>
    </location>
</feature>
<dbReference type="Pfam" id="PF14309">
    <property type="entry name" value="DUF4378"/>
    <property type="match status" value="1"/>
</dbReference>
<dbReference type="Proteomes" id="UP001418222">
    <property type="component" value="Unassembled WGS sequence"/>
</dbReference>
<dbReference type="PANTHER" id="PTHR40836:SF4">
    <property type="entry name" value="RB1-INDUCIBLE COILED-COIL PROTEIN"/>
    <property type="match status" value="1"/>
</dbReference>
<accession>A0AAP0BFK4</accession>
<organism evidence="2 3">
    <name type="scientific">Platanthera zijinensis</name>
    <dbReference type="NCBI Taxonomy" id="2320716"/>
    <lineage>
        <taxon>Eukaryota</taxon>
        <taxon>Viridiplantae</taxon>
        <taxon>Streptophyta</taxon>
        <taxon>Embryophyta</taxon>
        <taxon>Tracheophyta</taxon>
        <taxon>Spermatophyta</taxon>
        <taxon>Magnoliopsida</taxon>
        <taxon>Liliopsida</taxon>
        <taxon>Asparagales</taxon>
        <taxon>Orchidaceae</taxon>
        <taxon>Orchidoideae</taxon>
        <taxon>Orchideae</taxon>
        <taxon>Orchidinae</taxon>
        <taxon>Platanthera</taxon>
    </lineage>
</organism>
<sequence>MLMNEMSNRENTKRCGLSVVARLMGMDTLPPETIPTTYVKESHDERLRQSISRITCCESAKGTSIQLPSTTFNLTEDKLPLNWKKLHSKPTKSPISTAPFGREHPQEEQLQKFKKEFEAWQDSKLWEFSSHLVQNNSIEGLKKEQILALANLNKEKIAGYTNTYTSVNKFKFTPNQFHGFQHDNNFSKHLMPQAKNEMPIRRELTSKSFEPASTAKFHEKISTPCSPSRIVILKSFSNNDELEGPRGDSIEDFLEEVKERLRFELEGKGGNDSFRRLSSAHSSLQECLTYPKQLTPLVRKHIKENEPTMGRSESMSSYRTEFHFEGQEFHKSTRERRKFITDKWENLLKNDSELEKAMLDDGRSVKFPSTKEKVIPKHFSHELVKRELVDNETMSHPKLIRSFSAPASRSATVTQTFQQHEDLKNISAFVNKGKKYGFNIKGKVSNLRRTFSLKGNFFGKKASLIWDSTVDTLSYMEPNQTMPLVVGNFGVVQDNPTEVPPSPASFPCSPMSVHHSPVSPLEVPFVEDNLSTQVSGELSMTLPEIKSQTDHVDAKIYAVETASQPYDSSHEVQVIEDLGEAYVRDILLLSGLDETWPFDQALTRLDEQMNTIPSRVFDEVEESYKKNWTSSDDDCFAVNLRGIDVDRKMLFDLVNQALSSLKDAPTHGLVSERARFPRERKLLGNLLDRIQMHVRPAIDQPHSIDDIVVRDVKPMPLWTASRENISSVGWEVERAIVGDLIDEFVLDLSVCSPNDTR</sequence>